<dbReference type="EMBL" id="JAAARO010000011">
    <property type="protein sequence ID" value="KAF5740843.1"/>
    <property type="molecule type" value="Genomic_DNA"/>
</dbReference>
<evidence type="ECO:0000256" key="1">
    <source>
        <dbReference type="SAM" id="MobiDB-lite"/>
    </source>
</evidence>
<feature type="domain" description="Myb/SANT-like" evidence="2">
    <location>
        <begin position="43"/>
        <end position="128"/>
    </location>
</feature>
<dbReference type="InterPro" id="IPR045026">
    <property type="entry name" value="LIMYB"/>
</dbReference>
<dbReference type="Pfam" id="PF12776">
    <property type="entry name" value="Myb_DNA-bind_3"/>
    <property type="match status" value="1"/>
</dbReference>
<keyword evidence="4" id="KW-1185">Reference proteome</keyword>
<evidence type="ECO:0000313" key="4">
    <source>
        <dbReference type="Proteomes" id="UP000593562"/>
    </source>
</evidence>
<proteinExistence type="predicted"/>
<name>A0A7J7D3E4_TRIWF</name>
<dbReference type="FunCoup" id="A0A7J7D3E4">
    <property type="interactions" value="3086"/>
</dbReference>
<evidence type="ECO:0000259" key="2">
    <source>
        <dbReference type="Pfam" id="PF12776"/>
    </source>
</evidence>
<gene>
    <name evidence="3" type="ORF">HS088_TW11G00923</name>
</gene>
<feature type="region of interest" description="Disordered" evidence="1">
    <location>
        <begin position="197"/>
        <end position="223"/>
    </location>
</feature>
<dbReference type="AlphaFoldDB" id="A0A7J7D3E4"/>
<evidence type="ECO:0000313" key="3">
    <source>
        <dbReference type="EMBL" id="KAF5740843.1"/>
    </source>
</evidence>
<reference evidence="3 4" key="1">
    <citation type="journal article" date="2020" name="Nat. Commun.">
        <title>Genome of Tripterygium wilfordii and identification of cytochrome P450 involved in triptolide biosynthesis.</title>
        <authorList>
            <person name="Tu L."/>
            <person name="Su P."/>
            <person name="Zhang Z."/>
            <person name="Gao L."/>
            <person name="Wang J."/>
            <person name="Hu T."/>
            <person name="Zhou J."/>
            <person name="Zhang Y."/>
            <person name="Zhao Y."/>
            <person name="Liu Y."/>
            <person name="Song Y."/>
            <person name="Tong Y."/>
            <person name="Lu Y."/>
            <person name="Yang J."/>
            <person name="Xu C."/>
            <person name="Jia M."/>
            <person name="Peters R.J."/>
            <person name="Huang L."/>
            <person name="Gao W."/>
        </authorList>
    </citation>
    <scope>NUCLEOTIDE SEQUENCE [LARGE SCALE GENOMIC DNA]</scope>
    <source>
        <strain evidence="4">cv. XIE 37</strain>
        <tissue evidence="3">Leaf</tissue>
    </source>
</reference>
<dbReference type="PANTHER" id="PTHR47584:SF9">
    <property type="entry name" value="L10-INTERACTING MYB DOMAIN-CONTAINING PROTEIN-LIKE"/>
    <property type="match status" value="1"/>
</dbReference>
<accession>A0A7J7D3E4</accession>
<comment type="caution">
    <text evidence="3">The sequence shown here is derived from an EMBL/GenBank/DDBJ whole genome shotgun (WGS) entry which is preliminary data.</text>
</comment>
<dbReference type="Proteomes" id="UP000593562">
    <property type="component" value="Unassembled WGS sequence"/>
</dbReference>
<dbReference type="InterPro" id="IPR024752">
    <property type="entry name" value="Myb/SANT-like_dom"/>
</dbReference>
<sequence length="316" mass="36321">MEAIRGKEYPVFEHLDKIFLKMDMDSVPSEDQSKQDQSRAKWTDKTFVDLLIEQMQQNSVSDKRAWKHIREEFNKRTGLKFGEQQLRNHQSVLRRLHNNIKSLLDQNSFSWNDALHMVIDDDEVWNSYVKAYPEADAIRGKECPIFKQLCILFSGPELGQHRVEGGQVQPSHNTELDQDIISMGTPEVGSISAEPIADEGSSHLAEEGNISDGRNKRRNVEPISSRRAKRIHMGTNCPARVDATMTCWTDSRVNALPHCPDQFSISNCIKVLNRMQGIDQYLYLAASDIFLEPDKRETFISIKNEFRLAWLKAKCQ</sequence>
<organism evidence="3 4">
    <name type="scientific">Tripterygium wilfordii</name>
    <name type="common">Thunder God vine</name>
    <dbReference type="NCBI Taxonomy" id="458696"/>
    <lineage>
        <taxon>Eukaryota</taxon>
        <taxon>Viridiplantae</taxon>
        <taxon>Streptophyta</taxon>
        <taxon>Embryophyta</taxon>
        <taxon>Tracheophyta</taxon>
        <taxon>Spermatophyta</taxon>
        <taxon>Magnoliopsida</taxon>
        <taxon>eudicotyledons</taxon>
        <taxon>Gunneridae</taxon>
        <taxon>Pentapetalae</taxon>
        <taxon>rosids</taxon>
        <taxon>fabids</taxon>
        <taxon>Celastrales</taxon>
        <taxon>Celastraceae</taxon>
        <taxon>Tripterygium</taxon>
    </lineage>
</organism>
<dbReference type="PANTHER" id="PTHR47584">
    <property type="match status" value="1"/>
</dbReference>
<dbReference type="InParanoid" id="A0A7J7D3E4"/>
<protein>
    <recommendedName>
        <fullName evidence="2">Myb/SANT-like domain-containing protein</fullName>
    </recommendedName>
</protein>